<dbReference type="EMBL" id="AACS02000004">
    <property type="protein sequence ID" value="EAU83222.2"/>
    <property type="molecule type" value="Genomic_DNA"/>
</dbReference>
<keyword evidence="2" id="KW-1185">Reference proteome</keyword>
<dbReference type="VEuPathDB" id="FungiDB:CC1G_11683"/>
<sequence length="383" mass="43517">MATLLPKSVRILFRTYVGLPDVTREAFLFGQYALHLLKASFFPDQDLPKVPKLELYRRAQVQQIADAAHAALRNPARVNWKLRDLLAAVQEPDFDPDQLWKRFPPLGPHTGKPPGRFSPEWTPEVVVDQEGYILLWYFPSVIRDQYIQQILQTLRSCKEGKSFFSSKDDGTWRRHEGNFYGGDFQTTPQGMALLFPVASRSARGSDSERTYGPSKCFRKRIENAFTAVGQLMDPLALLSAISAVTQPTQFHAGVSVLESFHKGELEIDDADLFTEVLENWAATYHAIAIYNNHNPPLHTEELIPHLFYETFLSCGSSPSTTRFICATHRWLSEPTSDSVVMVGSHYHQLIKYYESKDDDPFNGQTGPFTSPDLLRYLEDNITV</sequence>
<comment type="caution">
    <text evidence="1">The sequence shown here is derived from an EMBL/GenBank/DDBJ whole genome shotgun (WGS) entry which is preliminary data.</text>
</comment>
<organism evidence="1 2">
    <name type="scientific">Coprinopsis cinerea (strain Okayama-7 / 130 / ATCC MYA-4618 / FGSC 9003)</name>
    <name type="common">Inky cap fungus</name>
    <name type="synonym">Hormographiella aspergillata</name>
    <dbReference type="NCBI Taxonomy" id="240176"/>
    <lineage>
        <taxon>Eukaryota</taxon>
        <taxon>Fungi</taxon>
        <taxon>Dikarya</taxon>
        <taxon>Basidiomycota</taxon>
        <taxon>Agaricomycotina</taxon>
        <taxon>Agaricomycetes</taxon>
        <taxon>Agaricomycetidae</taxon>
        <taxon>Agaricales</taxon>
        <taxon>Agaricineae</taxon>
        <taxon>Psathyrellaceae</taxon>
        <taxon>Coprinopsis</taxon>
    </lineage>
</organism>
<accession>A8P3V0</accession>
<proteinExistence type="predicted"/>
<protein>
    <submittedName>
        <fullName evidence="1">Uncharacterized protein</fullName>
    </submittedName>
</protein>
<dbReference type="GeneID" id="6015214"/>
<evidence type="ECO:0000313" key="2">
    <source>
        <dbReference type="Proteomes" id="UP000001861"/>
    </source>
</evidence>
<dbReference type="AlphaFoldDB" id="A8P3V0"/>
<dbReference type="InParanoid" id="A8P3V0"/>
<dbReference type="Proteomes" id="UP000001861">
    <property type="component" value="Unassembled WGS sequence"/>
</dbReference>
<evidence type="ECO:0000313" key="1">
    <source>
        <dbReference type="EMBL" id="EAU83222.2"/>
    </source>
</evidence>
<gene>
    <name evidence="1" type="ORF">CC1G_11683</name>
</gene>
<reference evidence="1 2" key="1">
    <citation type="journal article" date="2010" name="Proc. Natl. Acad. Sci. U.S.A.">
        <title>Insights into evolution of multicellular fungi from the assembled chromosomes of the mushroom Coprinopsis cinerea (Coprinus cinereus).</title>
        <authorList>
            <person name="Stajich J.E."/>
            <person name="Wilke S.K."/>
            <person name="Ahren D."/>
            <person name="Au C.H."/>
            <person name="Birren B.W."/>
            <person name="Borodovsky M."/>
            <person name="Burns C."/>
            <person name="Canback B."/>
            <person name="Casselton L.A."/>
            <person name="Cheng C.K."/>
            <person name="Deng J."/>
            <person name="Dietrich F.S."/>
            <person name="Fargo D.C."/>
            <person name="Farman M.L."/>
            <person name="Gathman A.C."/>
            <person name="Goldberg J."/>
            <person name="Guigo R."/>
            <person name="Hoegger P.J."/>
            <person name="Hooker J.B."/>
            <person name="Huggins A."/>
            <person name="James T.Y."/>
            <person name="Kamada T."/>
            <person name="Kilaru S."/>
            <person name="Kodira C."/>
            <person name="Kues U."/>
            <person name="Kupfer D."/>
            <person name="Kwan H.S."/>
            <person name="Lomsadze A."/>
            <person name="Li W."/>
            <person name="Lilly W.W."/>
            <person name="Ma L.J."/>
            <person name="Mackey A.J."/>
            <person name="Manning G."/>
            <person name="Martin F."/>
            <person name="Muraguchi H."/>
            <person name="Natvig D.O."/>
            <person name="Palmerini H."/>
            <person name="Ramesh M.A."/>
            <person name="Rehmeyer C.J."/>
            <person name="Roe B.A."/>
            <person name="Shenoy N."/>
            <person name="Stanke M."/>
            <person name="Ter-Hovhannisyan V."/>
            <person name="Tunlid A."/>
            <person name="Velagapudi R."/>
            <person name="Vision T.J."/>
            <person name="Zeng Q."/>
            <person name="Zolan M.E."/>
            <person name="Pukkila P.J."/>
        </authorList>
    </citation>
    <scope>NUCLEOTIDE SEQUENCE [LARGE SCALE GENOMIC DNA]</scope>
    <source>
        <strain evidence="2">Okayama-7 / 130 / ATCC MYA-4618 / FGSC 9003</strain>
    </source>
</reference>
<dbReference type="RefSeq" id="XP_001838621.2">
    <property type="nucleotide sequence ID" value="XM_001838569.2"/>
</dbReference>
<name>A8P3V0_COPC7</name>
<dbReference type="HOGENOM" id="CLU_039070_8_0_1"/>
<dbReference type="KEGG" id="cci:CC1G_11683"/>